<evidence type="ECO:0000256" key="1">
    <source>
        <dbReference type="SAM" id="MobiDB-lite"/>
    </source>
</evidence>
<gene>
    <name evidence="2" type="ORF">B0H15DRAFT_947300</name>
</gene>
<evidence type="ECO:0000313" key="3">
    <source>
        <dbReference type="Proteomes" id="UP001222325"/>
    </source>
</evidence>
<dbReference type="EMBL" id="JARJCN010000015">
    <property type="protein sequence ID" value="KAJ7093971.1"/>
    <property type="molecule type" value="Genomic_DNA"/>
</dbReference>
<protein>
    <submittedName>
        <fullName evidence="2">Uncharacterized protein</fullName>
    </submittedName>
</protein>
<reference evidence="2" key="1">
    <citation type="submission" date="2023-03" db="EMBL/GenBank/DDBJ databases">
        <title>Massive genome expansion in bonnet fungi (Mycena s.s.) driven by repeated elements and novel gene families across ecological guilds.</title>
        <authorList>
            <consortium name="Lawrence Berkeley National Laboratory"/>
            <person name="Harder C.B."/>
            <person name="Miyauchi S."/>
            <person name="Viragh M."/>
            <person name="Kuo A."/>
            <person name="Thoen E."/>
            <person name="Andreopoulos B."/>
            <person name="Lu D."/>
            <person name="Skrede I."/>
            <person name="Drula E."/>
            <person name="Henrissat B."/>
            <person name="Morin E."/>
            <person name="Kohler A."/>
            <person name="Barry K."/>
            <person name="LaButti K."/>
            <person name="Morin E."/>
            <person name="Salamov A."/>
            <person name="Lipzen A."/>
            <person name="Mereny Z."/>
            <person name="Hegedus B."/>
            <person name="Baldrian P."/>
            <person name="Stursova M."/>
            <person name="Weitz H."/>
            <person name="Taylor A."/>
            <person name="Grigoriev I.V."/>
            <person name="Nagy L.G."/>
            <person name="Martin F."/>
            <person name="Kauserud H."/>
        </authorList>
    </citation>
    <scope>NUCLEOTIDE SEQUENCE</scope>
    <source>
        <strain evidence="2">CBHHK173m</strain>
    </source>
</reference>
<dbReference type="Proteomes" id="UP001222325">
    <property type="component" value="Unassembled WGS sequence"/>
</dbReference>
<proteinExistence type="predicted"/>
<dbReference type="AlphaFoldDB" id="A0AAD6U8Z5"/>
<accession>A0AAD6U8Z5</accession>
<name>A0AAD6U8Z5_9AGAR</name>
<sequence>MRRWRVRAASAECTVIPPQLTLRIKSAPLLRVTRAGPRRCAPRCVERTAAPPPMPDAIAHLCAVPGRRDREVEGAHLNNTLQQKSAPVARIASADSQLSVRDTPHPRPRSRAGQVRLALVANRVRAHALVQIPVCISVLPCILPRTAELAESAASAASTCALGSAGSTPRPHDPAQQLPNSMICMLLPPSGPRARCKSLEVNY</sequence>
<organism evidence="2 3">
    <name type="scientific">Mycena belliarum</name>
    <dbReference type="NCBI Taxonomy" id="1033014"/>
    <lineage>
        <taxon>Eukaryota</taxon>
        <taxon>Fungi</taxon>
        <taxon>Dikarya</taxon>
        <taxon>Basidiomycota</taxon>
        <taxon>Agaricomycotina</taxon>
        <taxon>Agaricomycetes</taxon>
        <taxon>Agaricomycetidae</taxon>
        <taxon>Agaricales</taxon>
        <taxon>Marasmiineae</taxon>
        <taxon>Mycenaceae</taxon>
        <taxon>Mycena</taxon>
    </lineage>
</organism>
<comment type="caution">
    <text evidence="2">The sequence shown here is derived from an EMBL/GenBank/DDBJ whole genome shotgun (WGS) entry which is preliminary data.</text>
</comment>
<feature type="region of interest" description="Disordered" evidence="1">
    <location>
        <begin position="78"/>
        <end position="112"/>
    </location>
</feature>
<keyword evidence="3" id="KW-1185">Reference proteome</keyword>
<evidence type="ECO:0000313" key="2">
    <source>
        <dbReference type="EMBL" id="KAJ7093971.1"/>
    </source>
</evidence>